<dbReference type="HAMAP" id="MF_02019">
    <property type="entry name" value="MurF"/>
    <property type="match status" value="1"/>
</dbReference>
<dbReference type="Pfam" id="PF08245">
    <property type="entry name" value="Mur_ligase_M"/>
    <property type="match status" value="1"/>
</dbReference>
<dbReference type="SUPFAM" id="SSF53623">
    <property type="entry name" value="MurD-like peptide ligases, catalytic domain"/>
    <property type="match status" value="1"/>
</dbReference>
<evidence type="ECO:0000259" key="12">
    <source>
        <dbReference type="Pfam" id="PF02875"/>
    </source>
</evidence>
<evidence type="ECO:0000259" key="13">
    <source>
        <dbReference type="Pfam" id="PF08245"/>
    </source>
</evidence>
<dbReference type="GO" id="GO:0008360">
    <property type="term" value="P:regulation of cell shape"/>
    <property type="evidence" value="ECO:0007669"/>
    <property type="project" value="UniProtKB-KW"/>
</dbReference>
<gene>
    <name evidence="10 14" type="primary">murF</name>
    <name evidence="14" type="ORF">PEL8287_02776</name>
</gene>
<comment type="pathway">
    <text evidence="10 11">Cell wall biogenesis; peptidoglycan biosynthesis.</text>
</comment>
<dbReference type="PANTHER" id="PTHR43024">
    <property type="entry name" value="UDP-N-ACETYLMURAMOYL-TRIPEPTIDE--D-ALANYL-D-ALANINE LIGASE"/>
    <property type="match status" value="1"/>
</dbReference>
<dbReference type="UniPathway" id="UPA00219"/>
<keyword evidence="9 10" id="KW-0961">Cell wall biogenesis/degradation</keyword>
<comment type="function">
    <text evidence="10 11">Involved in cell wall formation. Catalyzes the final step in the synthesis of UDP-N-acetylmuramoyl-pentapeptide, the precursor of murein.</text>
</comment>
<dbReference type="PANTHER" id="PTHR43024:SF1">
    <property type="entry name" value="UDP-N-ACETYLMURAMOYL-TRIPEPTIDE--D-ALANYL-D-ALANINE LIGASE"/>
    <property type="match status" value="1"/>
</dbReference>
<dbReference type="GO" id="GO:0005524">
    <property type="term" value="F:ATP binding"/>
    <property type="evidence" value="ECO:0007669"/>
    <property type="project" value="UniProtKB-UniRule"/>
</dbReference>
<keyword evidence="7 10" id="KW-0573">Peptidoglycan synthesis</keyword>
<keyword evidence="8 10" id="KW-0131">Cell cycle</keyword>
<organism evidence="14 15">
    <name type="scientific">Roseovarius litorisediminis</name>
    <dbReference type="NCBI Taxonomy" id="1312363"/>
    <lineage>
        <taxon>Bacteria</taxon>
        <taxon>Pseudomonadati</taxon>
        <taxon>Pseudomonadota</taxon>
        <taxon>Alphaproteobacteria</taxon>
        <taxon>Rhodobacterales</taxon>
        <taxon>Roseobacteraceae</taxon>
        <taxon>Roseovarius</taxon>
    </lineage>
</organism>
<dbReference type="Gene3D" id="3.40.1190.10">
    <property type="entry name" value="Mur-like, catalytic domain"/>
    <property type="match status" value="1"/>
</dbReference>
<dbReference type="InterPro" id="IPR005863">
    <property type="entry name" value="UDP-N-AcMur_synth"/>
</dbReference>
<dbReference type="GO" id="GO:0005737">
    <property type="term" value="C:cytoplasm"/>
    <property type="evidence" value="ECO:0007669"/>
    <property type="project" value="UniProtKB-SubCell"/>
</dbReference>
<keyword evidence="5 10" id="KW-0067">ATP-binding</keyword>
<proteinExistence type="inferred from homology"/>
<dbReference type="AlphaFoldDB" id="A0A1Y5T592"/>
<dbReference type="InterPro" id="IPR036615">
    <property type="entry name" value="Mur_ligase_C_dom_sf"/>
</dbReference>
<evidence type="ECO:0000256" key="8">
    <source>
        <dbReference type="ARBA" id="ARBA00023306"/>
    </source>
</evidence>
<comment type="subcellular location">
    <subcellularLocation>
        <location evidence="10 11">Cytoplasm</location>
    </subcellularLocation>
</comment>
<comment type="catalytic activity">
    <reaction evidence="10 11">
        <text>D-alanyl-D-alanine + UDP-N-acetyl-alpha-D-muramoyl-L-alanyl-gamma-D-glutamyl-meso-2,6-diaminopimelate + ATP = UDP-N-acetyl-alpha-D-muramoyl-L-alanyl-gamma-D-glutamyl-meso-2,6-diaminopimeloyl-D-alanyl-D-alanine + ADP + phosphate + H(+)</text>
        <dbReference type="Rhea" id="RHEA:28374"/>
        <dbReference type="ChEBI" id="CHEBI:15378"/>
        <dbReference type="ChEBI" id="CHEBI:30616"/>
        <dbReference type="ChEBI" id="CHEBI:43474"/>
        <dbReference type="ChEBI" id="CHEBI:57822"/>
        <dbReference type="ChEBI" id="CHEBI:61386"/>
        <dbReference type="ChEBI" id="CHEBI:83905"/>
        <dbReference type="ChEBI" id="CHEBI:456216"/>
        <dbReference type="EC" id="6.3.2.10"/>
    </reaction>
</comment>
<dbReference type="Proteomes" id="UP000193827">
    <property type="component" value="Unassembled WGS sequence"/>
</dbReference>
<dbReference type="EMBL" id="FWFL01000007">
    <property type="protein sequence ID" value="SLN52634.1"/>
    <property type="molecule type" value="Genomic_DNA"/>
</dbReference>
<dbReference type="OrthoDB" id="9800958at2"/>
<sequence length="479" mass="50634">MTLWSASDAAAATGGYSTTDWQATGVSIDTRTLQAGDLFVALKAARDGHEFVAKALENGAAAALVSYIPDGVAETAPLLIVDDVLMGLEALGRAARARSSARVVAVTGSVGKTSTKEMLRQVLGAQGKTHAAEASYNNHWGVPLTLARMPVDTEFAVIEIGMNHPGEIAPLSRMARPDVAMITTVAAAHLEAFDNIQGIALEKASIFEGLEPGGVAVINADLETSMILLEKARTAGARIVPFGAQSESFTLKGVTLADDITVVQAQVLGGPMLFKIMTAGRHFAMNGLGVLAVVDALGADLGLAAIELSNWVPPPGRGTRETVLLDTADEDLTIDLIDDAFNANPTSMAAALEVLAASAPRDGVGRVSKGRRVAILGDMLELGPDEVALHSDIARSRHIEALDEIHCVGPLMRHFWQALPERRRGKWVETAEELADRVHRVIDAGDVVLVKGSKGSRVSLVVDALRRAGRMPRQHKRDS</sequence>
<evidence type="ECO:0000256" key="5">
    <source>
        <dbReference type="ARBA" id="ARBA00022840"/>
    </source>
</evidence>
<feature type="domain" description="Mur ligase central" evidence="13">
    <location>
        <begin position="106"/>
        <end position="294"/>
    </location>
</feature>
<evidence type="ECO:0000256" key="2">
    <source>
        <dbReference type="ARBA" id="ARBA00022598"/>
    </source>
</evidence>
<keyword evidence="4 10" id="KW-0547">Nucleotide-binding</keyword>
<dbReference type="GO" id="GO:0051301">
    <property type="term" value="P:cell division"/>
    <property type="evidence" value="ECO:0007669"/>
    <property type="project" value="UniProtKB-KW"/>
</dbReference>
<keyword evidence="1 10" id="KW-0963">Cytoplasm</keyword>
<evidence type="ECO:0000256" key="3">
    <source>
        <dbReference type="ARBA" id="ARBA00022618"/>
    </source>
</evidence>
<dbReference type="SUPFAM" id="SSF63418">
    <property type="entry name" value="MurE/MurF N-terminal domain"/>
    <property type="match status" value="1"/>
</dbReference>
<keyword evidence="2 10" id="KW-0436">Ligase</keyword>
<dbReference type="NCBIfam" id="TIGR01143">
    <property type="entry name" value="murF"/>
    <property type="match status" value="1"/>
</dbReference>
<dbReference type="GO" id="GO:0008766">
    <property type="term" value="F:UDP-N-acetylmuramoylalanyl-D-glutamyl-2,6-diaminopimelate-D-alanyl-D-alanine ligase activity"/>
    <property type="evidence" value="ECO:0007669"/>
    <property type="project" value="RHEA"/>
</dbReference>
<dbReference type="InterPro" id="IPR035911">
    <property type="entry name" value="MurE/MurF_N"/>
</dbReference>
<dbReference type="Gene3D" id="3.40.1390.10">
    <property type="entry name" value="MurE/MurF, N-terminal domain"/>
    <property type="match status" value="1"/>
</dbReference>
<dbReference type="GO" id="GO:0047480">
    <property type="term" value="F:UDP-N-acetylmuramoyl-tripeptide-D-alanyl-D-alanine ligase activity"/>
    <property type="evidence" value="ECO:0007669"/>
    <property type="project" value="UniProtKB-UniRule"/>
</dbReference>
<evidence type="ECO:0000256" key="4">
    <source>
        <dbReference type="ARBA" id="ARBA00022741"/>
    </source>
</evidence>
<dbReference type="InterPro" id="IPR051046">
    <property type="entry name" value="MurCDEF_CellWall_CoF430Synth"/>
</dbReference>
<protein>
    <recommendedName>
        <fullName evidence="10 11">UDP-N-acetylmuramoyl-tripeptide--D-alanyl-D-alanine ligase</fullName>
        <ecNumber evidence="10 11">6.3.2.10</ecNumber>
    </recommendedName>
    <alternativeName>
        <fullName evidence="10">D-alanyl-D-alanine-adding enzyme</fullName>
    </alternativeName>
</protein>
<evidence type="ECO:0000256" key="7">
    <source>
        <dbReference type="ARBA" id="ARBA00022984"/>
    </source>
</evidence>
<dbReference type="InterPro" id="IPR013221">
    <property type="entry name" value="Mur_ligase_cen"/>
</dbReference>
<evidence type="ECO:0000313" key="14">
    <source>
        <dbReference type="EMBL" id="SLN52634.1"/>
    </source>
</evidence>
<dbReference type="InterPro" id="IPR036565">
    <property type="entry name" value="Mur-like_cat_sf"/>
</dbReference>
<name>A0A1Y5T592_9RHOB</name>
<evidence type="ECO:0000256" key="10">
    <source>
        <dbReference type="HAMAP-Rule" id="MF_02019"/>
    </source>
</evidence>
<evidence type="ECO:0000256" key="1">
    <source>
        <dbReference type="ARBA" id="ARBA00022490"/>
    </source>
</evidence>
<dbReference type="InterPro" id="IPR004101">
    <property type="entry name" value="Mur_ligase_C"/>
</dbReference>
<evidence type="ECO:0000313" key="15">
    <source>
        <dbReference type="Proteomes" id="UP000193827"/>
    </source>
</evidence>
<dbReference type="GO" id="GO:0071555">
    <property type="term" value="P:cell wall organization"/>
    <property type="evidence" value="ECO:0007669"/>
    <property type="project" value="UniProtKB-KW"/>
</dbReference>
<comment type="similarity">
    <text evidence="10">Belongs to the MurCDEF family. MurF subfamily.</text>
</comment>
<feature type="binding site" evidence="10">
    <location>
        <begin position="108"/>
        <end position="114"/>
    </location>
    <ligand>
        <name>ATP</name>
        <dbReference type="ChEBI" id="CHEBI:30616"/>
    </ligand>
</feature>
<keyword evidence="3 10" id="KW-0132">Cell division</keyword>
<evidence type="ECO:0000256" key="6">
    <source>
        <dbReference type="ARBA" id="ARBA00022960"/>
    </source>
</evidence>
<dbReference type="EC" id="6.3.2.10" evidence="10 11"/>
<dbReference type="SUPFAM" id="SSF53244">
    <property type="entry name" value="MurD-like peptide ligases, peptide-binding domain"/>
    <property type="match status" value="1"/>
</dbReference>
<evidence type="ECO:0000256" key="11">
    <source>
        <dbReference type="RuleBase" id="RU004136"/>
    </source>
</evidence>
<evidence type="ECO:0000256" key="9">
    <source>
        <dbReference type="ARBA" id="ARBA00023316"/>
    </source>
</evidence>
<accession>A0A1Y5T592</accession>
<dbReference type="Pfam" id="PF02875">
    <property type="entry name" value="Mur_ligase_C"/>
    <property type="match status" value="1"/>
</dbReference>
<reference evidence="14 15" key="1">
    <citation type="submission" date="2017-03" db="EMBL/GenBank/DDBJ databases">
        <authorList>
            <person name="Afonso C.L."/>
            <person name="Miller P.J."/>
            <person name="Scott M.A."/>
            <person name="Spackman E."/>
            <person name="Goraichik I."/>
            <person name="Dimitrov K.M."/>
            <person name="Suarez D.L."/>
            <person name="Swayne D.E."/>
        </authorList>
    </citation>
    <scope>NUCLEOTIDE SEQUENCE [LARGE SCALE GENOMIC DNA]</scope>
    <source>
        <strain evidence="14 15">CECT 8287</strain>
    </source>
</reference>
<keyword evidence="6 10" id="KW-0133">Cell shape</keyword>
<feature type="domain" description="Mur ligase C-terminal" evidence="12">
    <location>
        <begin position="334"/>
        <end position="453"/>
    </location>
</feature>
<keyword evidence="15" id="KW-1185">Reference proteome</keyword>
<dbReference type="Gene3D" id="3.90.190.20">
    <property type="entry name" value="Mur ligase, C-terminal domain"/>
    <property type="match status" value="1"/>
</dbReference>
<dbReference type="GO" id="GO:0009252">
    <property type="term" value="P:peptidoglycan biosynthetic process"/>
    <property type="evidence" value="ECO:0007669"/>
    <property type="project" value="UniProtKB-UniRule"/>
</dbReference>
<dbReference type="RefSeq" id="WP_085893007.1">
    <property type="nucleotide sequence ID" value="NZ_FWFL01000007.1"/>
</dbReference>